<evidence type="ECO:0000313" key="2">
    <source>
        <dbReference type="EMBL" id="MCG5030762.1"/>
    </source>
</evidence>
<feature type="chain" id="PRO_5045445477" evidence="1">
    <location>
        <begin position="26"/>
        <end position="134"/>
    </location>
</feature>
<evidence type="ECO:0000256" key="1">
    <source>
        <dbReference type="SAM" id="SignalP"/>
    </source>
</evidence>
<reference evidence="2 3" key="1">
    <citation type="submission" date="2022-02" db="EMBL/GenBank/DDBJ databases">
        <title>Mesosutterella porci, a novel member of the family Sutterellaceae from pig feces.</title>
        <authorList>
            <person name="Wylensek D."/>
            <person name="Clavel T."/>
        </authorList>
    </citation>
    <scope>NUCLEOTIDE SEQUENCE [LARGE SCALE GENOMIC DNA]</scope>
    <source>
        <strain evidence="3">oilRF-744-wt-GAM-9</strain>
    </source>
</reference>
<name>A0ABS9MQ69_9BURK</name>
<keyword evidence="3" id="KW-1185">Reference proteome</keyword>
<organism evidence="2 3">
    <name type="scientific">Mesosutterella porci</name>
    <dbReference type="NCBI Taxonomy" id="2915351"/>
    <lineage>
        <taxon>Bacteria</taxon>
        <taxon>Pseudomonadati</taxon>
        <taxon>Pseudomonadota</taxon>
        <taxon>Betaproteobacteria</taxon>
        <taxon>Burkholderiales</taxon>
        <taxon>Sutterellaceae</taxon>
        <taxon>Mesosutterella</taxon>
    </lineage>
</organism>
<dbReference type="RefSeq" id="WP_237978418.1">
    <property type="nucleotide sequence ID" value="NZ_JAKNCT010000005.1"/>
</dbReference>
<keyword evidence="1" id="KW-0732">Signal</keyword>
<dbReference type="Proteomes" id="UP001297600">
    <property type="component" value="Unassembled WGS sequence"/>
</dbReference>
<feature type="signal peptide" evidence="1">
    <location>
        <begin position="1"/>
        <end position="25"/>
    </location>
</feature>
<dbReference type="EMBL" id="JAKNCT010000005">
    <property type="protein sequence ID" value="MCG5030762.1"/>
    <property type="molecule type" value="Genomic_DNA"/>
</dbReference>
<dbReference type="InterPro" id="IPR036280">
    <property type="entry name" value="Multihaem_cyt_sf"/>
</dbReference>
<gene>
    <name evidence="2" type="ORF">MAF45_04795</name>
</gene>
<sequence>MKLTMIAAAAAAAAALAFASLPVSAEEAGEGSAPQCLGCHGPYEKVRELTKDWKDEFGDPVQPHQYMDAKAAKPHAARKIAPDCKMCHGTHPIPPTKGMTMKKPTLNSCYGCHHMENFQKCSSSGCHEKDPPRK</sequence>
<protein>
    <submittedName>
        <fullName evidence="2">Cytochrome c3 family protein</fullName>
    </submittedName>
</protein>
<evidence type="ECO:0000313" key="3">
    <source>
        <dbReference type="Proteomes" id="UP001297600"/>
    </source>
</evidence>
<dbReference type="SUPFAM" id="SSF48695">
    <property type="entry name" value="Multiheme cytochromes"/>
    <property type="match status" value="1"/>
</dbReference>
<accession>A0ABS9MQ69</accession>
<dbReference type="Gene3D" id="1.10.1130.10">
    <property type="entry name" value="Flavocytochrome C3, Chain A"/>
    <property type="match status" value="1"/>
</dbReference>
<proteinExistence type="predicted"/>
<comment type="caution">
    <text evidence="2">The sequence shown here is derived from an EMBL/GenBank/DDBJ whole genome shotgun (WGS) entry which is preliminary data.</text>
</comment>